<evidence type="ECO:0000256" key="4">
    <source>
        <dbReference type="SAM" id="MobiDB-lite"/>
    </source>
</evidence>
<sequence length="677" mass="75562">MDSTSARASPFSSPKPAALLKKVVFTWSQETGLPASVCVRIHGKIFNLHMLPLISRSGYFKKALIESSSDVELPHSFPGGSETFEMVALFAYDSPLPLDPFNVSALRCAAEFLQMTEDHTSGNLCETSDLYLNQVVLQSWDDTLIVLQTCQTLLPMAEELLIVSRCVESLAFMACMEILDPEQRRDRPVPTLQALAGRPWDSEAVKEVAGQDLWIKDLIALPLQFFRRIIRSLRRQGMKEKYVSPIVVFYANKWVLSKKTHKFWENTAEEDGADTAGNKVSTILRGILELLPAANGAEIVPVTFYFALLSMSLALNLNDSIRLKLQDLVAYHLHLAQAEDFLLPDNRLQNIASSPELKTMERVVSIHVSSRNETTAANTSSTVAELWDIYLSQIAVDPKVGPDRFMKLIETVPMADRDTHDHLYKAINTFLSAHPWVSNEEKANLCSNINCQKLSQEACIQAVQDELMPLRLIIQALFVQQLHTQQAFKHCSESFRYLHCKEFSESIPSSTCQVPKIQKLNESPRNLAIGEEAPVVSLGSLMKEDLSMKGPAHGSKAENESTRFRIQALEKKLASLKHSLQNTSKGSVKTDLKTVSFRLFAMEGSAVARRNPFGHVSGCIGSLSWTAQRKYANRLLKVFRKIAMLGKGKSKVKQMASGHPDGSLSCRSKSLHEMHDC</sequence>
<evidence type="ECO:0000313" key="8">
    <source>
        <dbReference type="Proteomes" id="UP001055439"/>
    </source>
</evidence>
<evidence type="ECO:0000256" key="1">
    <source>
        <dbReference type="ARBA" id="ARBA00004906"/>
    </source>
</evidence>
<evidence type="ECO:0000259" key="6">
    <source>
        <dbReference type="PROSITE" id="PS51649"/>
    </source>
</evidence>
<name>A0A9E7EEB9_9LILI</name>
<evidence type="ECO:0000256" key="2">
    <source>
        <dbReference type="ARBA" id="ARBA00022786"/>
    </source>
</evidence>
<gene>
    <name evidence="7" type="ORF">MUK42_09184</name>
</gene>
<dbReference type="InterPro" id="IPR043454">
    <property type="entry name" value="NPH3/RPT2-like"/>
</dbReference>
<organism evidence="7 8">
    <name type="scientific">Musa troglodytarum</name>
    <name type="common">fe'i banana</name>
    <dbReference type="NCBI Taxonomy" id="320322"/>
    <lineage>
        <taxon>Eukaryota</taxon>
        <taxon>Viridiplantae</taxon>
        <taxon>Streptophyta</taxon>
        <taxon>Embryophyta</taxon>
        <taxon>Tracheophyta</taxon>
        <taxon>Spermatophyta</taxon>
        <taxon>Magnoliopsida</taxon>
        <taxon>Liliopsida</taxon>
        <taxon>Zingiberales</taxon>
        <taxon>Musaceae</taxon>
        <taxon>Musa</taxon>
    </lineage>
</organism>
<evidence type="ECO:0000256" key="3">
    <source>
        <dbReference type="PROSITE-ProRule" id="PRU00982"/>
    </source>
</evidence>
<dbReference type="Pfam" id="PF03000">
    <property type="entry name" value="NPH3"/>
    <property type="match status" value="1"/>
</dbReference>
<dbReference type="EMBL" id="CP097502">
    <property type="protein sequence ID" value="URD75351.1"/>
    <property type="molecule type" value="Genomic_DNA"/>
</dbReference>
<comment type="pathway">
    <text evidence="1">Protein modification; protein ubiquitination.</text>
</comment>
<dbReference type="InterPro" id="IPR027356">
    <property type="entry name" value="NPH3_dom"/>
</dbReference>
<dbReference type="AlphaFoldDB" id="A0A9E7EEB9"/>
<proteinExistence type="inferred from homology"/>
<feature type="region of interest" description="Disordered" evidence="4">
    <location>
        <begin position="650"/>
        <end position="677"/>
    </location>
</feature>
<dbReference type="PANTHER" id="PTHR32370">
    <property type="entry name" value="OS12G0117600 PROTEIN"/>
    <property type="match status" value="1"/>
</dbReference>
<dbReference type="InterPro" id="IPR000210">
    <property type="entry name" value="BTB/POZ_dom"/>
</dbReference>
<dbReference type="PROSITE" id="PS51649">
    <property type="entry name" value="NPH3"/>
    <property type="match status" value="1"/>
</dbReference>
<dbReference type="Proteomes" id="UP001055439">
    <property type="component" value="Chromosome 1"/>
</dbReference>
<comment type="similarity">
    <text evidence="3">Belongs to the NPH3 family.</text>
</comment>
<dbReference type="PROSITE" id="PS50097">
    <property type="entry name" value="BTB"/>
    <property type="match status" value="1"/>
</dbReference>
<evidence type="ECO:0000259" key="5">
    <source>
        <dbReference type="PROSITE" id="PS50097"/>
    </source>
</evidence>
<evidence type="ECO:0000313" key="7">
    <source>
        <dbReference type="EMBL" id="URD75351.1"/>
    </source>
</evidence>
<feature type="domain" description="BTB" evidence="5">
    <location>
        <begin position="35"/>
        <end position="100"/>
    </location>
</feature>
<dbReference type="Gene3D" id="3.30.710.10">
    <property type="entry name" value="Potassium Channel Kv1.1, Chain A"/>
    <property type="match status" value="1"/>
</dbReference>
<feature type="domain" description="NPH3" evidence="6">
    <location>
        <begin position="212"/>
        <end position="483"/>
    </location>
</feature>
<reference evidence="7" key="1">
    <citation type="submission" date="2022-05" db="EMBL/GenBank/DDBJ databases">
        <title>The Musa troglodytarum L. genome provides insights into the mechanism of non-climacteric behaviour and enrichment of carotenoids.</title>
        <authorList>
            <person name="Wang J."/>
        </authorList>
    </citation>
    <scope>NUCLEOTIDE SEQUENCE</scope>
    <source>
        <tissue evidence="7">Leaf</tissue>
    </source>
</reference>
<keyword evidence="2" id="KW-0833">Ubl conjugation pathway</keyword>
<protein>
    <submittedName>
        <fullName evidence="7">NPH3 family</fullName>
    </submittedName>
</protein>
<dbReference type="OrthoDB" id="624345at2759"/>
<keyword evidence="8" id="KW-1185">Reference proteome</keyword>
<dbReference type="InterPro" id="IPR011333">
    <property type="entry name" value="SKP1/BTB/POZ_sf"/>
</dbReference>
<dbReference type="SUPFAM" id="SSF54695">
    <property type="entry name" value="POZ domain"/>
    <property type="match status" value="1"/>
</dbReference>
<accession>A0A9E7EEB9</accession>